<dbReference type="Gene3D" id="3.80.30.30">
    <property type="match status" value="1"/>
</dbReference>
<dbReference type="GO" id="GO:0046872">
    <property type="term" value="F:metal ion binding"/>
    <property type="evidence" value="ECO:0007669"/>
    <property type="project" value="UniProtKB-KW"/>
</dbReference>
<dbReference type="AlphaFoldDB" id="A0A1F2PH87"/>
<dbReference type="STRING" id="52694.ACWI_22910"/>
<dbReference type="OrthoDB" id="9785699at2"/>
<evidence type="ECO:0000313" key="7">
    <source>
        <dbReference type="Proteomes" id="UP000176244"/>
    </source>
</evidence>
<dbReference type="InterPro" id="IPR040086">
    <property type="entry name" value="MJ0683-like"/>
</dbReference>
<dbReference type="SFLD" id="SFLDS00029">
    <property type="entry name" value="Radical_SAM"/>
    <property type="match status" value="1"/>
</dbReference>
<reference evidence="5 7" key="1">
    <citation type="submission" date="2015-09" db="EMBL/GenBank/DDBJ databases">
        <title>Genome sequence of Acetobacterium wieringae DSM 1911.</title>
        <authorList>
            <person name="Poehlein A."/>
            <person name="Bengelsdorf F.R."/>
            <person name="Schiel-Bengelsdorf B."/>
            <person name="Duerre P."/>
            <person name="Daniel R."/>
        </authorList>
    </citation>
    <scope>NUCLEOTIDE SEQUENCE [LARGE SCALE GENOMIC DNA]</scope>
    <source>
        <strain evidence="5 7">DSM 1911</strain>
    </source>
</reference>
<dbReference type="EMBL" id="LKEU01000033">
    <property type="protein sequence ID" value="OFV70086.1"/>
    <property type="molecule type" value="Genomic_DNA"/>
</dbReference>
<dbReference type="SFLD" id="SFLDG01084">
    <property type="entry name" value="Uncharacterised_Radical_SAM_Su"/>
    <property type="match status" value="1"/>
</dbReference>
<sequence length="300" mass="33629">MPTYHPITCTTALHELKRKTPYGWDLNIFKGCSHGCSYCYAMGTHGFSGLTDFTTNISVKTNIVDVLEKQLASPNWKREIINIGGVTDSYQPAEAQYRLMPEILKLLIKYKTPAIISTKSDLVLRDYDLIDQLSRITYINVAATVTTLDEAVRKKIEPGAASSSARFAMLKQFKKTNASIGHHLMPIIPTLTDDSETLSALFAAGQDAGIDYVLPGALYLRGATKPAFFDFIKTNYPEKYDTLWKLYKKGGAPKEYKDELYGRLNPLRQSFGLSNSYSKPIKEKLKVYPPSEEQVSFLTP</sequence>
<dbReference type="GO" id="GO:0003824">
    <property type="term" value="F:catalytic activity"/>
    <property type="evidence" value="ECO:0007669"/>
    <property type="project" value="InterPro"/>
</dbReference>
<keyword evidence="3" id="KW-0411">Iron-sulfur</keyword>
<dbReference type="InterPro" id="IPR006638">
    <property type="entry name" value="Elp3/MiaA/NifB-like_rSAM"/>
</dbReference>
<evidence type="ECO:0000313" key="5">
    <source>
        <dbReference type="EMBL" id="OFV70086.1"/>
    </source>
</evidence>
<dbReference type="PANTHER" id="PTHR43432">
    <property type="entry name" value="SLR0285 PROTEIN"/>
    <property type="match status" value="1"/>
</dbReference>
<organism evidence="5 7">
    <name type="scientific">Acetobacterium wieringae</name>
    <dbReference type="NCBI Taxonomy" id="52694"/>
    <lineage>
        <taxon>Bacteria</taxon>
        <taxon>Bacillati</taxon>
        <taxon>Bacillota</taxon>
        <taxon>Clostridia</taxon>
        <taxon>Eubacteriales</taxon>
        <taxon>Eubacteriaceae</taxon>
        <taxon>Acetobacterium</taxon>
    </lineage>
</organism>
<dbReference type="Proteomes" id="UP001163550">
    <property type="component" value="Chromosome"/>
</dbReference>
<protein>
    <submittedName>
        <fullName evidence="6">Radical SAM protein</fullName>
    </submittedName>
    <submittedName>
        <fullName evidence="5">Radical SAM superfamily protein</fullName>
    </submittedName>
</protein>
<gene>
    <name evidence="5" type="ORF">ACWI_22910</name>
    <name evidence="6" type="ORF">LNN31_01420</name>
</gene>
<name>A0A1F2PH87_9FIRM</name>
<proteinExistence type="predicted"/>
<reference evidence="6" key="2">
    <citation type="submission" date="2021-11" db="EMBL/GenBank/DDBJ databases">
        <title>Isoprene-degrading acetogen.</title>
        <authorList>
            <person name="Yang Y."/>
            <person name="Jin H."/>
            <person name="Yan J."/>
        </authorList>
    </citation>
    <scope>NUCLEOTIDE SEQUENCE</scope>
    <source>
        <strain evidence="6">Berkeley</strain>
    </source>
</reference>
<evidence type="ECO:0000256" key="3">
    <source>
        <dbReference type="ARBA" id="ARBA00023014"/>
    </source>
</evidence>
<keyword evidence="2" id="KW-0408">Iron</keyword>
<keyword evidence="8" id="KW-1185">Reference proteome</keyword>
<dbReference type="CDD" id="cd01335">
    <property type="entry name" value="Radical_SAM"/>
    <property type="match status" value="1"/>
</dbReference>
<feature type="domain" description="Elp3/MiaA/NifB-like radical SAM core" evidence="4">
    <location>
        <begin position="21"/>
        <end position="248"/>
    </location>
</feature>
<evidence type="ECO:0000313" key="8">
    <source>
        <dbReference type="Proteomes" id="UP001163550"/>
    </source>
</evidence>
<dbReference type="GO" id="GO:0051536">
    <property type="term" value="F:iron-sulfur cluster binding"/>
    <property type="evidence" value="ECO:0007669"/>
    <property type="project" value="UniProtKB-KW"/>
</dbReference>
<dbReference type="Proteomes" id="UP000176244">
    <property type="component" value="Unassembled WGS sequence"/>
</dbReference>
<evidence type="ECO:0000259" key="4">
    <source>
        <dbReference type="SMART" id="SM00729"/>
    </source>
</evidence>
<evidence type="ECO:0000313" key="6">
    <source>
        <dbReference type="EMBL" id="UYO63136.1"/>
    </source>
</evidence>
<dbReference type="InterPro" id="IPR007197">
    <property type="entry name" value="rSAM"/>
</dbReference>
<dbReference type="PANTHER" id="PTHR43432:SF5">
    <property type="entry name" value="ELP3_MIAA_NIFB-LIKE RADICAL SAM CORE DOMAIN-CONTAINING PROTEIN"/>
    <property type="match status" value="1"/>
</dbReference>
<dbReference type="SUPFAM" id="SSF102114">
    <property type="entry name" value="Radical SAM enzymes"/>
    <property type="match status" value="1"/>
</dbReference>
<dbReference type="EMBL" id="CP087994">
    <property type="protein sequence ID" value="UYO63136.1"/>
    <property type="molecule type" value="Genomic_DNA"/>
</dbReference>
<dbReference type="SMART" id="SM00729">
    <property type="entry name" value="Elp3"/>
    <property type="match status" value="1"/>
</dbReference>
<dbReference type="Pfam" id="PF04055">
    <property type="entry name" value="Radical_SAM"/>
    <property type="match status" value="1"/>
</dbReference>
<accession>A0A1F2PH87</accession>
<dbReference type="InterPro" id="IPR058240">
    <property type="entry name" value="rSAM_sf"/>
</dbReference>
<keyword evidence="1" id="KW-0479">Metal-binding</keyword>
<evidence type="ECO:0000256" key="2">
    <source>
        <dbReference type="ARBA" id="ARBA00023004"/>
    </source>
</evidence>
<dbReference type="RefSeq" id="WP_070371576.1">
    <property type="nucleotide sequence ID" value="NZ_CP087994.1"/>
</dbReference>
<evidence type="ECO:0000256" key="1">
    <source>
        <dbReference type="ARBA" id="ARBA00022723"/>
    </source>
</evidence>